<evidence type="ECO:0000313" key="2">
    <source>
        <dbReference type="Proteomes" id="UP000199107"/>
    </source>
</evidence>
<gene>
    <name evidence="1" type="ORF">SAMN05192555_10292</name>
</gene>
<organism evidence="1 2">
    <name type="scientific">Franzmannia pantelleriensis</name>
    <dbReference type="NCBI Taxonomy" id="48727"/>
    <lineage>
        <taxon>Bacteria</taxon>
        <taxon>Pseudomonadati</taxon>
        <taxon>Pseudomonadota</taxon>
        <taxon>Gammaproteobacteria</taxon>
        <taxon>Oceanospirillales</taxon>
        <taxon>Halomonadaceae</taxon>
        <taxon>Franzmannia</taxon>
    </lineage>
</organism>
<dbReference type="Proteomes" id="UP000199107">
    <property type="component" value="Unassembled WGS sequence"/>
</dbReference>
<dbReference type="EMBL" id="FNGH01000002">
    <property type="protein sequence ID" value="SDK98048.1"/>
    <property type="molecule type" value="Genomic_DNA"/>
</dbReference>
<evidence type="ECO:0000313" key="1">
    <source>
        <dbReference type="EMBL" id="SDK98048.1"/>
    </source>
</evidence>
<dbReference type="AlphaFoldDB" id="A0A1G9GBG8"/>
<reference evidence="2" key="1">
    <citation type="submission" date="2016-10" db="EMBL/GenBank/DDBJ databases">
        <authorList>
            <person name="Varghese N."/>
            <person name="Submissions S."/>
        </authorList>
    </citation>
    <scope>NUCLEOTIDE SEQUENCE [LARGE SCALE GENOMIC DNA]</scope>
    <source>
        <strain evidence="2">AAP</strain>
    </source>
</reference>
<name>A0A1G9GBG8_9GAMM</name>
<keyword evidence="2" id="KW-1185">Reference proteome</keyword>
<protein>
    <submittedName>
        <fullName evidence="1">Uncharacterized protein</fullName>
    </submittedName>
</protein>
<sequence length="160" mass="18600">MSNTRRKQWKIKLPNCLYITHGTIQNEASNATLSSINQHKLSHQCVSEITTAITDDNIARLRKINCFMQKEIIAWPTTYGKRRSSKAPFIMQRPDIIPARKHSRHAVANVSNRKLPILFYHVLTDNFLARKDTITQCHHNHLLMLNLNKHHDKTHMLESS</sequence>
<accession>A0A1G9GBG8</accession>
<proteinExistence type="predicted"/>